<dbReference type="Gene3D" id="3.30.930.10">
    <property type="entry name" value="Bira Bifunctional Protein, Domain 2"/>
    <property type="match status" value="1"/>
</dbReference>
<feature type="compositionally biased region" description="Polar residues" evidence="1">
    <location>
        <begin position="530"/>
        <end position="541"/>
    </location>
</feature>
<feature type="chain" id="PRO_5046616207" description="BPL/LPL catalytic domain-containing protein" evidence="2">
    <location>
        <begin position="19"/>
        <end position="623"/>
    </location>
</feature>
<dbReference type="InterPro" id="IPR045864">
    <property type="entry name" value="aa-tRNA-synth_II/BPL/LPL"/>
</dbReference>
<dbReference type="InterPro" id="IPR004143">
    <property type="entry name" value="BPL_LPL_catalytic"/>
</dbReference>
<protein>
    <recommendedName>
        <fullName evidence="3">BPL/LPL catalytic domain-containing protein</fullName>
    </recommendedName>
</protein>
<dbReference type="RefSeq" id="XP_064725929.1">
    <property type="nucleotide sequence ID" value="XM_064878361.1"/>
</dbReference>
<proteinExistence type="predicted"/>
<evidence type="ECO:0000259" key="3">
    <source>
        <dbReference type="PROSITE" id="PS51733"/>
    </source>
</evidence>
<accession>A0ABR0RCI7</accession>
<feature type="region of interest" description="Disordered" evidence="1">
    <location>
        <begin position="527"/>
        <end position="546"/>
    </location>
</feature>
<evidence type="ECO:0000313" key="5">
    <source>
        <dbReference type="Proteomes" id="UP001334248"/>
    </source>
</evidence>
<evidence type="ECO:0000256" key="1">
    <source>
        <dbReference type="SAM" id="MobiDB-lite"/>
    </source>
</evidence>
<keyword evidence="5" id="KW-1185">Reference proteome</keyword>
<evidence type="ECO:0000313" key="4">
    <source>
        <dbReference type="EMBL" id="KAK5937839.1"/>
    </source>
</evidence>
<sequence length="623" mass="68039">MSIYLFSVAAFCACATLAVIEHAGQIPGALSGESLTNLSMYAIQQLDARDLLLERQSTCYSPNIYCPVGGYCCYAEQNCCPGGCAPADASICCGSTGYCHTGFGCCQQQSCTPLDAECCSDGGYCPDPFMCVKVLETGQIGCCTDLSCSVYLSSSQTVTYTPSTRAAATTTRAVATTTEYTGYDYTQTDYDYTETDYYSSYRTWSTTYYLYYFYYYYTVSYSPSTFTTRESTSVDRTTTSLRLQEALLERHFADKAALRRDASLNSVAPPPTLLTFQTHPTYTVGRRHLNANPLSSAQISFLTGNNVVEAGGSSEAENSASTGTSLATFYPSPRGGLLTYHAPGQLTAYLVCNLRTHNLTPRCYIRMLENTVMRTCARHNVPNVTTTEDPGVWIAEGAGQSIQELAEVTACPKDSTELLAGMTPTNRKICAIGVQVSRGVTSHGIGLNVFDAPIQGFAGSKQMYTLPRNNVYTQEAQLQPEELSSTTAPEEGTVPAPGYLSWGFSRIVACGLEGKSVTWLSREQQKIQNDEAQQTGHSTQPLGDPTLRNVADSLAIEVARSLKIEVGNIDQITQDDIVDVERPTWETLRNASDNINENPREMNIGTQYHFRDLRQDTGMRILG</sequence>
<evidence type="ECO:0000256" key="2">
    <source>
        <dbReference type="SAM" id="SignalP"/>
    </source>
</evidence>
<keyword evidence="2" id="KW-0732">Signal</keyword>
<dbReference type="PROSITE" id="PS51733">
    <property type="entry name" value="BPL_LPL_CATALYTIC"/>
    <property type="match status" value="1"/>
</dbReference>
<dbReference type="Proteomes" id="UP001334248">
    <property type="component" value="Unassembled WGS sequence"/>
</dbReference>
<dbReference type="EMBL" id="JAVHJV010000015">
    <property type="protein sequence ID" value="KAK5937839.1"/>
    <property type="molecule type" value="Genomic_DNA"/>
</dbReference>
<feature type="signal peptide" evidence="2">
    <location>
        <begin position="1"/>
        <end position="18"/>
    </location>
</feature>
<organism evidence="4 5">
    <name type="scientific">Knufia obscura</name>
    <dbReference type="NCBI Taxonomy" id="1635080"/>
    <lineage>
        <taxon>Eukaryota</taxon>
        <taxon>Fungi</taxon>
        <taxon>Dikarya</taxon>
        <taxon>Ascomycota</taxon>
        <taxon>Pezizomycotina</taxon>
        <taxon>Eurotiomycetes</taxon>
        <taxon>Chaetothyriomycetidae</taxon>
        <taxon>Chaetothyriales</taxon>
        <taxon>Trichomeriaceae</taxon>
        <taxon>Knufia</taxon>
    </lineage>
</organism>
<dbReference type="PANTHER" id="PTHR10993">
    <property type="entry name" value="OCTANOYLTRANSFERASE"/>
    <property type="match status" value="1"/>
</dbReference>
<gene>
    <name evidence="4" type="ORF">PMZ80_009968</name>
</gene>
<reference evidence="4 5" key="1">
    <citation type="journal article" date="2023" name="Res Sq">
        <title>Genomic and morphological characterization of Knufia obscura isolated from the Mars 2020 spacecraft assembly facility.</title>
        <authorList>
            <person name="Chander A.M."/>
            <person name="Teixeira M.M."/>
            <person name="Singh N.K."/>
            <person name="Williams M.P."/>
            <person name="Parker C.W."/>
            <person name="Leo P."/>
            <person name="Stajich J.E."/>
            <person name="Torok T."/>
            <person name="Tighe S."/>
            <person name="Mason C.E."/>
            <person name="Venkateswaran K."/>
        </authorList>
    </citation>
    <scope>NUCLEOTIDE SEQUENCE [LARGE SCALE GENOMIC DNA]</scope>
    <source>
        <strain evidence="4 5">CCFEE 5817</strain>
    </source>
</reference>
<dbReference type="PANTHER" id="PTHR10993:SF7">
    <property type="entry name" value="LIPOYLTRANSFERASE 2, MITOCHONDRIAL-RELATED"/>
    <property type="match status" value="1"/>
</dbReference>
<dbReference type="GeneID" id="90003417"/>
<dbReference type="InterPro" id="IPR020605">
    <property type="entry name" value="Octanoyltransferase_CS"/>
</dbReference>
<dbReference type="Pfam" id="PF21948">
    <property type="entry name" value="LplA-B_cat"/>
    <property type="match status" value="1"/>
</dbReference>
<feature type="domain" description="BPL/LPL catalytic" evidence="3">
    <location>
        <begin position="267"/>
        <end position="491"/>
    </location>
</feature>
<name>A0ABR0RCI7_9EURO</name>
<comment type="caution">
    <text evidence="4">The sequence shown here is derived from an EMBL/GenBank/DDBJ whole genome shotgun (WGS) entry which is preliminary data.</text>
</comment>
<dbReference type="SUPFAM" id="SSF55681">
    <property type="entry name" value="Class II aaRS and biotin synthetases"/>
    <property type="match status" value="1"/>
</dbReference>
<dbReference type="PROSITE" id="PS01313">
    <property type="entry name" value="LIPB"/>
    <property type="match status" value="1"/>
</dbReference>